<evidence type="ECO:0000313" key="4">
    <source>
        <dbReference type="EMBL" id="MBK1715328.1"/>
    </source>
</evidence>
<evidence type="ECO:0000259" key="3">
    <source>
        <dbReference type="Pfam" id="PF13473"/>
    </source>
</evidence>
<feature type="domain" description="EfeO-type cupredoxin-like" evidence="3">
    <location>
        <begin position="10"/>
        <end position="110"/>
    </location>
</feature>
<accession>A0ABS1E0I2</accession>
<gene>
    <name evidence="4" type="ORF">CKO43_21455</name>
</gene>
<dbReference type="SUPFAM" id="SSF49503">
    <property type="entry name" value="Cupredoxins"/>
    <property type="match status" value="1"/>
</dbReference>
<dbReference type="Gene3D" id="2.60.40.420">
    <property type="entry name" value="Cupredoxins - blue copper proteins"/>
    <property type="match status" value="1"/>
</dbReference>
<reference evidence="4" key="1">
    <citation type="submission" date="2017-08" db="EMBL/GenBank/DDBJ databases">
        <authorList>
            <person name="Imhoff J.F."/>
            <person name="Rahn T."/>
            <person name="Kuenzel S."/>
            <person name="Neulinger S.C."/>
        </authorList>
    </citation>
    <scope>NUCLEOTIDE SEQUENCE</scope>
    <source>
        <strain evidence="4">IM 151</strain>
    </source>
</reference>
<dbReference type="RefSeq" id="WP_200231956.1">
    <property type="nucleotide sequence ID" value="NZ_NRRT01000097.1"/>
</dbReference>
<sequence>MTARVLRPAVLAAVLALGAGTAFCQSLATYPVVIKNGRIEPARLEVPAGVKIKLTIRNEGPGPAEFENLDLRVEKVLGPGGNSFVVIHPLRPGTYKFFDEFHPQNSEMLIIAK</sequence>
<keyword evidence="5" id="KW-1185">Reference proteome</keyword>
<reference evidence="4" key="2">
    <citation type="journal article" date="2020" name="Microorganisms">
        <title>Osmotic Adaptation and Compatible Solute Biosynthesis of Phototrophic Bacteria as Revealed from Genome Analyses.</title>
        <authorList>
            <person name="Imhoff J.F."/>
            <person name="Rahn T."/>
            <person name="Kunzel S."/>
            <person name="Keller A."/>
            <person name="Neulinger S.C."/>
        </authorList>
    </citation>
    <scope>NUCLEOTIDE SEQUENCE</scope>
    <source>
        <strain evidence="4">IM 151</strain>
    </source>
</reference>
<dbReference type="InterPro" id="IPR028096">
    <property type="entry name" value="EfeO_Cupredoxin"/>
</dbReference>
<evidence type="ECO:0000256" key="2">
    <source>
        <dbReference type="SAM" id="SignalP"/>
    </source>
</evidence>
<protein>
    <submittedName>
        <fullName evidence="4">Iron transporter</fullName>
    </submittedName>
</protein>
<evidence type="ECO:0000256" key="1">
    <source>
        <dbReference type="ARBA" id="ARBA00004418"/>
    </source>
</evidence>
<name>A0ABS1E0I2_RUBGE</name>
<comment type="subcellular location">
    <subcellularLocation>
        <location evidence="1">Periplasm</location>
    </subcellularLocation>
</comment>
<dbReference type="Pfam" id="PF13473">
    <property type="entry name" value="Cupredoxin_1"/>
    <property type="match status" value="1"/>
</dbReference>
<feature type="signal peptide" evidence="2">
    <location>
        <begin position="1"/>
        <end position="24"/>
    </location>
</feature>
<dbReference type="EMBL" id="NRRU01000112">
    <property type="protein sequence ID" value="MBK1715328.1"/>
    <property type="molecule type" value="Genomic_DNA"/>
</dbReference>
<organism evidence="4 5">
    <name type="scientific">Rubrivivax gelatinosus</name>
    <name type="common">Rhodocyclus gelatinosus</name>
    <name type="synonym">Rhodopseudomonas gelatinosa</name>
    <dbReference type="NCBI Taxonomy" id="28068"/>
    <lineage>
        <taxon>Bacteria</taxon>
        <taxon>Pseudomonadati</taxon>
        <taxon>Pseudomonadota</taxon>
        <taxon>Betaproteobacteria</taxon>
        <taxon>Burkholderiales</taxon>
        <taxon>Sphaerotilaceae</taxon>
        <taxon>Rubrivivax</taxon>
    </lineage>
</organism>
<dbReference type="Proteomes" id="UP001041814">
    <property type="component" value="Unassembled WGS sequence"/>
</dbReference>
<keyword evidence="2" id="KW-0732">Signal</keyword>
<feature type="chain" id="PRO_5045132217" evidence="2">
    <location>
        <begin position="25"/>
        <end position="113"/>
    </location>
</feature>
<evidence type="ECO:0000313" key="5">
    <source>
        <dbReference type="Proteomes" id="UP001041814"/>
    </source>
</evidence>
<proteinExistence type="predicted"/>
<comment type="caution">
    <text evidence="4">The sequence shown here is derived from an EMBL/GenBank/DDBJ whole genome shotgun (WGS) entry which is preliminary data.</text>
</comment>
<dbReference type="InterPro" id="IPR008972">
    <property type="entry name" value="Cupredoxin"/>
</dbReference>